<protein>
    <submittedName>
        <fullName evidence="1">Uncharacterized protein</fullName>
    </submittedName>
</protein>
<evidence type="ECO:0000313" key="2">
    <source>
        <dbReference type="Proteomes" id="UP001249851"/>
    </source>
</evidence>
<reference evidence="1" key="1">
    <citation type="journal article" date="2023" name="G3 (Bethesda)">
        <title>Whole genome assembly and annotation of the endangered Caribbean coral Acropora cervicornis.</title>
        <authorList>
            <person name="Selwyn J.D."/>
            <person name="Vollmer S.V."/>
        </authorList>
    </citation>
    <scope>NUCLEOTIDE SEQUENCE</scope>
    <source>
        <strain evidence="1">K2</strain>
    </source>
</reference>
<dbReference type="Proteomes" id="UP001249851">
    <property type="component" value="Unassembled WGS sequence"/>
</dbReference>
<comment type="caution">
    <text evidence="1">The sequence shown here is derived from an EMBL/GenBank/DDBJ whole genome shotgun (WGS) entry which is preliminary data.</text>
</comment>
<keyword evidence="2" id="KW-1185">Reference proteome</keyword>
<organism evidence="1 2">
    <name type="scientific">Acropora cervicornis</name>
    <name type="common">Staghorn coral</name>
    <dbReference type="NCBI Taxonomy" id="6130"/>
    <lineage>
        <taxon>Eukaryota</taxon>
        <taxon>Metazoa</taxon>
        <taxon>Cnidaria</taxon>
        <taxon>Anthozoa</taxon>
        <taxon>Hexacorallia</taxon>
        <taxon>Scleractinia</taxon>
        <taxon>Astrocoeniina</taxon>
        <taxon>Acroporidae</taxon>
        <taxon>Acropora</taxon>
    </lineage>
</organism>
<dbReference type="AlphaFoldDB" id="A0AAD9PTH6"/>
<reference evidence="1" key="2">
    <citation type="journal article" date="2023" name="Science">
        <title>Genomic signatures of disease resistance in endangered staghorn corals.</title>
        <authorList>
            <person name="Vollmer S.V."/>
            <person name="Selwyn J.D."/>
            <person name="Despard B.A."/>
            <person name="Roesel C.L."/>
        </authorList>
    </citation>
    <scope>NUCLEOTIDE SEQUENCE</scope>
    <source>
        <strain evidence="1">K2</strain>
    </source>
</reference>
<proteinExistence type="predicted"/>
<sequence length="82" mass="9300">SKNSGCSSSIIVPRASTYTSEVDDTSIPTRKCDSTDILTIVRRLPFRNMDIQRFLASAFVAIRTDDDVEGWHYALYRLVSRI</sequence>
<accession>A0AAD9PTH6</accession>
<name>A0AAD9PTH6_ACRCE</name>
<gene>
    <name evidence="1" type="ORF">P5673_030914</name>
</gene>
<evidence type="ECO:0000313" key="1">
    <source>
        <dbReference type="EMBL" id="KAK2548772.1"/>
    </source>
</evidence>
<dbReference type="EMBL" id="JARQWQ010000138">
    <property type="protein sequence ID" value="KAK2548772.1"/>
    <property type="molecule type" value="Genomic_DNA"/>
</dbReference>
<feature type="non-terminal residue" evidence="1">
    <location>
        <position position="82"/>
    </location>
</feature>